<dbReference type="RefSeq" id="WP_344548489.1">
    <property type="nucleotide sequence ID" value="NZ_BAAATO010000006.1"/>
</dbReference>
<dbReference type="Pfam" id="PF19493">
    <property type="entry name" value="Trypco1"/>
    <property type="match status" value="1"/>
</dbReference>
<dbReference type="InterPro" id="IPR045794">
    <property type="entry name" value="Trypco1"/>
</dbReference>
<evidence type="ECO:0000259" key="2">
    <source>
        <dbReference type="Pfam" id="PF19493"/>
    </source>
</evidence>
<protein>
    <recommendedName>
        <fullName evidence="2">Trypsin-co-occurring domain-containing protein</fullName>
    </recommendedName>
</protein>
<dbReference type="NCBIfam" id="NF041216">
    <property type="entry name" value="CU044_2847_fam"/>
    <property type="match status" value="1"/>
</dbReference>
<evidence type="ECO:0000313" key="4">
    <source>
        <dbReference type="Proteomes" id="UP000608522"/>
    </source>
</evidence>
<feature type="domain" description="Trypsin-co-occurring" evidence="2">
    <location>
        <begin position="17"/>
        <end position="109"/>
    </location>
</feature>
<proteinExistence type="predicted"/>
<feature type="compositionally biased region" description="Low complexity" evidence="1">
    <location>
        <begin position="110"/>
        <end position="136"/>
    </location>
</feature>
<organism evidence="3 4">
    <name type="scientific">Streptomyces spororaveus</name>
    <dbReference type="NCBI Taxonomy" id="284039"/>
    <lineage>
        <taxon>Bacteria</taxon>
        <taxon>Bacillati</taxon>
        <taxon>Actinomycetota</taxon>
        <taxon>Actinomycetes</taxon>
        <taxon>Kitasatosporales</taxon>
        <taxon>Streptomycetaceae</taxon>
        <taxon>Streptomyces</taxon>
    </lineage>
</organism>
<reference evidence="4" key="1">
    <citation type="submission" date="2023-07" db="EMBL/GenBank/DDBJ databases">
        <title>Whole genome shotgun sequence of Streptomyces spororaveus NBRC 15456.</title>
        <authorList>
            <person name="Komaki H."/>
            <person name="Tamura T."/>
        </authorList>
    </citation>
    <scope>NUCLEOTIDE SEQUENCE [LARGE SCALE GENOMIC DNA]</scope>
    <source>
        <strain evidence="4">NBRC 15456</strain>
    </source>
</reference>
<sequence length="146" mass="14817">MVYHVELPIGGAAEPQDVVRVEVVETGEDGLVRVARPGQVMARASRSLAEMVTGIRPVAQSFVDGFRGIPQAPDELNLEFGLSISAEADVVISSTAAEANFKISLTWTRSPADAPADAPAAGPAADTTAGPAGDSAVGPVAAEPAP</sequence>
<comment type="caution">
    <text evidence="3">The sequence shown here is derived from an EMBL/GenBank/DDBJ whole genome shotgun (WGS) entry which is preliminary data.</text>
</comment>
<accession>A0ABQ3T7H0</accession>
<dbReference type="EMBL" id="BNED01000005">
    <property type="protein sequence ID" value="GHI76327.1"/>
    <property type="molecule type" value="Genomic_DNA"/>
</dbReference>
<keyword evidence="4" id="KW-1185">Reference proteome</keyword>
<gene>
    <name evidence="3" type="ORF">Sspor_18880</name>
</gene>
<evidence type="ECO:0000313" key="3">
    <source>
        <dbReference type="EMBL" id="GHI76327.1"/>
    </source>
</evidence>
<name>A0ABQ3T7H0_9ACTN</name>
<evidence type="ECO:0000256" key="1">
    <source>
        <dbReference type="SAM" id="MobiDB-lite"/>
    </source>
</evidence>
<dbReference type="Proteomes" id="UP000608522">
    <property type="component" value="Unassembled WGS sequence"/>
</dbReference>
<feature type="region of interest" description="Disordered" evidence="1">
    <location>
        <begin position="110"/>
        <end position="146"/>
    </location>
</feature>